<dbReference type="CDD" id="cd00861">
    <property type="entry name" value="ProRS_anticodon_short"/>
    <property type="match status" value="1"/>
</dbReference>
<dbReference type="Gene3D" id="3.30.930.10">
    <property type="entry name" value="Bira Bifunctional Protein, Domain 2"/>
    <property type="match status" value="2"/>
</dbReference>
<dbReference type="InterPro" id="IPR045864">
    <property type="entry name" value="aa-tRNA-synth_II/BPL/LPL"/>
</dbReference>
<comment type="function">
    <text evidence="10">Catalyzes the attachment of proline to tRNA(Pro) in a two-step reaction: proline is first activated by ATP to form Pro-AMP and then transferred to the acceptor end of tRNA(Pro). As ProRS can inadvertently accommodate and process non-cognate amino acids such as alanine and cysteine, to avoid such errors it has two additional distinct editing activities against alanine. One activity is designated as 'pretransfer' editing and involves the tRNA(Pro)-independent hydrolysis of activated Ala-AMP. The other activity is designated 'posttransfer' editing and involves deacylation of mischarged Ala-tRNA(Pro). The misacylated Cys-tRNA(Pro) is not edited by ProRS.</text>
</comment>
<dbReference type="PROSITE" id="PS50862">
    <property type="entry name" value="AA_TRNA_LIGASE_II"/>
    <property type="match status" value="1"/>
</dbReference>
<dbReference type="InterPro" id="IPR002316">
    <property type="entry name" value="Pro-tRNA-ligase_IIa"/>
</dbReference>
<evidence type="ECO:0000256" key="5">
    <source>
        <dbReference type="ARBA" id="ARBA00022741"/>
    </source>
</evidence>
<dbReference type="InterPro" id="IPR023717">
    <property type="entry name" value="Pro-tRNA-Synthase_IIa_type1"/>
</dbReference>
<dbReference type="Pfam" id="PF04073">
    <property type="entry name" value="tRNA_edit"/>
    <property type="match status" value="1"/>
</dbReference>
<dbReference type="InterPro" id="IPR004154">
    <property type="entry name" value="Anticodon-bd"/>
</dbReference>
<dbReference type="GO" id="GO:0005524">
    <property type="term" value="F:ATP binding"/>
    <property type="evidence" value="ECO:0007669"/>
    <property type="project" value="UniProtKB-UniRule"/>
</dbReference>
<dbReference type="InterPro" id="IPR006195">
    <property type="entry name" value="aa-tRNA-synth_II"/>
</dbReference>
<dbReference type="GO" id="GO:0006433">
    <property type="term" value="P:prolyl-tRNA aminoacylation"/>
    <property type="evidence" value="ECO:0007669"/>
    <property type="project" value="UniProtKB-UniRule"/>
</dbReference>
<dbReference type="SUPFAM" id="SSF55826">
    <property type="entry name" value="YbaK/ProRS associated domain"/>
    <property type="match status" value="1"/>
</dbReference>
<dbReference type="GO" id="GO:0002161">
    <property type="term" value="F:aminoacyl-tRNA deacylase activity"/>
    <property type="evidence" value="ECO:0007669"/>
    <property type="project" value="InterPro"/>
</dbReference>
<evidence type="ECO:0000256" key="1">
    <source>
        <dbReference type="ARBA" id="ARBA00004496"/>
    </source>
</evidence>
<dbReference type="AlphaFoldDB" id="A0A6N7S7F8"/>
<dbReference type="InterPro" id="IPR036754">
    <property type="entry name" value="YbaK/aa-tRNA-synt-asso_dom_sf"/>
</dbReference>
<comment type="subunit">
    <text evidence="2 10">Homodimer.</text>
</comment>
<dbReference type="InterPro" id="IPR004500">
    <property type="entry name" value="Pro-tRNA-synth_IIa_bac-type"/>
</dbReference>
<dbReference type="Pfam" id="PF00587">
    <property type="entry name" value="tRNA-synt_2b"/>
    <property type="match status" value="1"/>
</dbReference>
<reference evidence="14 15" key="1">
    <citation type="journal article" date="2019" name="Nat. Med.">
        <title>A library of human gut bacterial isolates paired with longitudinal multiomics data enables mechanistic microbiome research.</title>
        <authorList>
            <person name="Poyet M."/>
            <person name="Groussin M."/>
            <person name="Gibbons S.M."/>
            <person name="Avila-Pacheco J."/>
            <person name="Jiang X."/>
            <person name="Kearney S.M."/>
            <person name="Perrotta A.R."/>
            <person name="Berdy B."/>
            <person name="Zhao S."/>
            <person name="Lieberman T.D."/>
            <person name="Swanson P.K."/>
            <person name="Smith M."/>
            <person name="Roesemann S."/>
            <person name="Alexander J.E."/>
            <person name="Rich S.A."/>
            <person name="Livny J."/>
            <person name="Vlamakis H."/>
            <person name="Clish C."/>
            <person name="Bullock K."/>
            <person name="Deik A."/>
            <person name="Scott J."/>
            <person name="Pierce K.A."/>
            <person name="Xavier R.J."/>
            <person name="Alm E.J."/>
        </authorList>
    </citation>
    <scope>NUCLEOTIDE SEQUENCE [LARGE SCALE GENOMIC DNA]</scope>
    <source>
        <strain evidence="12 14">BIOML-A4</strain>
        <strain evidence="13 15">BIOML-A5</strain>
    </source>
</reference>
<evidence type="ECO:0000313" key="12">
    <source>
        <dbReference type="EMBL" id="MSA89478.1"/>
    </source>
</evidence>
<keyword evidence="3 10" id="KW-0963">Cytoplasm</keyword>
<keyword evidence="15" id="KW-1185">Reference proteome</keyword>
<dbReference type="EMBL" id="WKPJ01000011">
    <property type="protein sequence ID" value="MSA89478.1"/>
    <property type="molecule type" value="Genomic_DNA"/>
</dbReference>
<evidence type="ECO:0000256" key="9">
    <source>
        <dbReference type="ARBA" id="ARBA00047671"/>
    </source>
</evidence>
<dbReference type="Pfam" id="PF03129">
    <property type="entry name" value="HGTP_anticodon"/>
    <property type="match status" value="1"/>
</dbReference>
<accession>A0A6N7S7F8</accession>
<dbReference type="SUPFAM" id="SSF55681">
    <property type="entry name" value="Class II aaRS and biotin synthetases"/>
    <property type="match status" value="1"/>
</dbReference>
<evidence type="ECO:0000256" key="2">
    <source>
        <dbReference type="ARBA" id="ARBA00011738"/>
    </source>
</evidence>
<proteinExistence type="inferred from homology"/>
<keyword evidence="8 10" id="KW-0030">Aminoacyl-tRNA synthetase</keyword>
<dbReference type="GO" id="GO:0140096">
    <property type="term" value="F:catalytic activity, acting on a protein"/>
    <property type="evidence" value="ECO:0007669"/>
    <property type="project" value="UniProtKB-ARBA"/>
</dbReference>
<evidence type="ECO:0000256" key="10">
    <source>
        <dbReference type="HAMAP-Rule" id="MF_01569"/>
    </source>
</evidence>
<organism evidence="12 14">
    <name type="scientific">Holdemania massiliensis</name>
    <dbReference type="NCBI Taxonomy" id="1468449"/>
    <lineage>
        <taxon>Bacteria</taxon>
        <taxon>Bacillati</taxon>
        <taxon>Bacillota</taxon>
        <taxon>Erysipelotrichia</taxon>
        <taxon>Erysipelotrichales</taxon>
        <taxon>Erysipelotrichaceae</taxon>
        <taxon>Holdemania</taxon>
    </lineage>
</organism>
<dbReference type="GO" id="GO:0005829">
    <property type="term" value="C:cytosol"/>
    <property type="evidence" value="ECO:0007669"/>
    <property type="project" value="TreeGrafter"/>
</dbReference>
<sequence length="568" mass="63666">MRLSQSFFATLRENVKDEDSVSGNLLVRAGMIKKSSAGVYMYLPLGYKVLKKIENIVREEMERAGSQELLMPALIPEEVYVASGRRDNFGSSMFSLKDRFNKSYVLGPTHEELFAVAAGMKIRSYKDMPFNLYQFQTKFRDEARPRYGLIRVREFIMKDAYSFDKDEAGMDVAYQKMFDGYKRAFDRMHMDYKIVRADTGVMGGLLSEEFQAVTEIGEDVLVLCDQCIFASNLEVASCKDEGLDSDEAHLPKELVETPNARTIEEVTEFLQQDAQRFVKTLIYNIDGKPVAVMVRGDREVNETKVLKLVGGLEIALAEPEMVMQATEAKVGFAGPIGLHCPLVMDVEVSHMANFITGANKTGYHYIHVNQEDFKADYTADVRQIMEGDTCPVCGGKIVFKKGIEIGNTFKLGTKYAQAMNLEYLDQENKLNPVWMGSYGIGIGRCMAALAEQHSDEHGLCWPINIAPYPVAIVIISKKDEQQVAAAEQLYAQLQAAGVEVMLDDRDERPGVKFKDMDLIGTPIRLTVGKKIGEGLVEMKLRTAEKANDVKVDEVVSQVLELIRCGQTR</sequence>
<dbReference type="InterPro" id="IPR044140">
    <property type="entry name" value="ProRS_anticodon_short"/>
</dbReference>
<keyword evidence="7 10" id="KW-0648">Protein biosynthesis</keyword>
<dbReference type="SUPFAM" id="SSF52954">
    <property type="entry name" value="Class II aaRS ABD-related"/>
    <property type="match status" value="1"/>
</dbReference>
<dbReference type="InterPro" id="IPR036621">
    <property type="entry name" value="Anticodon-bd_dom_sf"/>
</dbReference>
<evidence type="ECO:0000259" key="11">
    <source>
        <dbReference type="PROSITE" id="PS50862"/>
    </source>
</evidence>
<comment type="similarity">
    <text evidence="10">Belongs to the class-II aminoacyl-tRNA synthetase family. ProS type 1 subfamily.</text>
</comment>
<evidence type="ECO:0000313" key="14">
    <source>
        <dbReference type="Proteomes" id="UP000433575"/>
    </source>
</evidence>
<evidence type="ECO:0000256" key="3">
    <source>
        <dbReference type="ARBA" id="ARBA00022490"/>
    </source>
</evidence>
<comment type="domain">
    <text evidence="10">Consists of three domains: the N-terminal catalytic domain, the editing domain and the C-terminal anticodon-binding domain.</text>
</comment>
<comment type="subcellular location">
    <subcellularLocation>
        <location evidence="1 10">Cytoplasm</location>
    </subcellularLocation>
</comment>
<dbReference type="Proteomes" id="UP000480929">
    <property type="component" value="Unassembled WGS sequence"/>
</dbReference>
<dbReference type="HAMAP" id="MF_01569">
    <property type="entry name" value="Pro_tRNA_synth_type1"/>
    <property type="match status" value="1"/>
</dbReference>
<evidence type="ECO:0000256" key="8">
    <source>
        <dbReference type="ARBA" id="ARBA00023146"/>
    </source>
</evidence>
<dbReference type="PANTHER" id="PTHR42753:SF2">
    <property type="entry name" value="PROLINE--TRNA LIGASE"/>
    <property type="match status" value="1"/>
</dbReference>
<dbReference type="PRINTS" id="PR01046">
    <property type="entry name" value="TRNASYNTHPRO"/>
</dbReference>
<dbReference type="GO" id="GO:0004827">
    <property type="term" value="F:proline-tRNA ligase activity"/>
    <property type="evidence" value="ECO:0007669"/>
    <property type="project" value="UniProtKB-UniRule"/>
</dbReference>
<dbReference type="InterPro" id="IPR050062">
    <property type="entry name" value="Pro-tRNA_synthetase"/>
</dbReference>
<evidence type="ECO:0000313" key="13">
    <source>
        <dbReference type="EMBL" id="MSC33156.1"/>
    </source>
</evidence>
<protein>
    <recommendedName>
        <fullName evidence="10">Proline--tRNA ligase</fullName>
        <ecNumber evidence="10">6.1.1.15</ecNumber>
    </recommendedName>
    <alternativeName>
        <fullName evidence="10">Prolyl-tRNA synthetase</fullName>
        <shortName evidence="10">ProRS</shortName>
    </alternativeName>
</protein>
<evidence type="ECO:0000256" key="7">
    <source>
        <dbReference type="ARBA" id="ARBA00022917"/>
    </source>
</evidence>
<keyword evidence="6 10" id="KW-0067">ATP-binding</keyword>
<feature type="domain" description="Aminoacyl-transfer RNA synthetases class-II family profile" evidence="11">
    <location>
        <begin position="38"/>
        <end position="462"/>
    </location>
</feature>
<comment type="caution">
    <text evidence="12">The sequence shown here is derived from an EMBL/GenBank/DDBJ whole genome shotgun (WGS) entry which is preliminary data.</text>
</comment>
<dbReference type="CDD" id="cd04334">
    <property type="entry name" value="ProRS-INS"/>
    <property type="match status" value="1"/>
</dbReference>
<gene>
    <name evidence="10" type="primary">proS</name>
    <name evidence="13" type="ORF">GKD88_08475</name>
    <name evidence="12" type="ORF">GKE08_09070</name>
</gene>
<dbReference type="Proteomes" id="UP000433575">
    <property type="component" value="Unassembled WGS sequence"/>
</dbReference>
<dbReference type="OrthoDB" id="9809052at2"/>
<evidence type="ECO:0000256" key="4">
    <source>
        <dbReference type="ARBA" id="ARBA00022598"/>
    </source>
</evidence>
<name>A0A6N7S7F8_9FIRM</name>
<dbReference type="EC" id="6.1.1.15" evidence="10"/>
<dbReference type="FunFam" id="3.40.50.800:FF:000011">
    <property type="entry name" value="Proline--tRNA ligase"/>
    <property type="match status" value="1"/>
</dbReference>
<dbReference type="PANTHER" id="PTHR42753">
    <property type="entry name" value="MITOCHONDRIAL RIBOSOME PROTEIN L39/PROLYL-TRNA LIGASE FAMILY MEMBER"/>
    <property type="match status" value="1"/>
</dbReference>
<dbReference type="GO" id="GO:0016740">
    <property type="term" value="F:transferase activity"/>
    <property type="evidence" value="ECO:0007669"/>
    <property type="project" value="UniProtKB-ARBA"/>
</dbReference>
<comment type="catalytic activity">
    <reaction evidence="9 10">
        <text>tRNA(Pro) + L-proline + ATP = L-prolyl-tRNA(Pro) + AMP + diphosphate</text>
        <dbReference type="Rhea" id="RHEA:14305"/>
        <dbReference type="Rhea" id="RHEA-COMP:9700"/>
        <dbReference type="Rhea" id="RHEA-COMP:9702"/>
        <dbReference type="ChEBI" id="CHEBI:30616"/>
        <dbReference type="ChEBI" id="CHEBI:33019"/>
        <dbReference type="ChEBI" id="CHEBI:60039"/>
        <dbReference type="ChEBI" id="CHEBI:78442"/>
        <dbReference type="ChEBI" id="CHEBI:78532"/>
        <dbReference type="ChEBI" id="CHEBI:456215"/>
        <dbReference type="EC" id="6.1.1.15"/>
    </reaction>
</comment>
<evidence type="ECO:0000313" key="15">
    <source>
        <dbReference type="Proteomes" id="UP000480929"/>
    </source>
</evidence>
<dbReference type="RefSeq" id="WP_154238753.1">
    <property type="nucleotide sequence ID" value="NZ_WKPI01000012.1"/>
</dbReference>
<evidence type="ECO:0000256" key="6">
    <source>
        <dbReference type="ARBA" id="ARBA00022840"/>
    </source>
</evidence>
<keyword evidence="4 10" id="KW-0436">Ligase</keyword>
<dbReference type="Gene3D" id="3.40.50.800">
    <property type="entry name" value="Anticodon-binding domain"/>
    <property type="match status" value="1"/>
</dbReference>
<dbReference type="EMBL" id="WKPI01000012">
    <property type="protein sequence ID" value="MSC33156.1"/>
    <property type="molecule type" value="Genomic_DNA"/>
</dbReference>
<dbReference type="NCBIfam" id="TIGR00409">
    <property type="entry name" value="proS_fam_II"/>
    <property type="match status" value="1"/>
</dbReference>
<keyword evidence="5 10" id="KW-0547">Nucleotide-binding</keyword>
<dbReference type="NCBIfam" id="NF006625">
    <property type="entry name" value="PRK09194.1"/>
    <property type="match status" value="1"/>
</dbReference>
<dbReference type="InterPro" id="IPR007214">
    <property type="entry name" value="YbaK/aa-tRNA-synth-assoc-dom"/>
</dbReference>
<dbReference type="InterPro" id="IPR002314">
    <property type="entry name" value="aa-tRNA-synt_IIb"/>
</dbReference>